<keyword evidence="4 8" id="KW-1133">Transmembrane helix</keyword>
<feature type="transmembrane region" description="Helical" evidence="8">
    <location>
        <begin position="381"/>
        <end position="402"/>
    </location>
</feature>
<evidence type="ECO:0000313" key="9">
    <source>
        <dbReference type="Proteomes" id="UP000829291"/>
    </source>
</evidence>
<dbReference type="Proteomes" id="UP000829291">
    <property type="component" value="Chromosome 4"/>
</dbReference>
<keyword evidence="3 8" id="KW-0812">Transmembrane</keyword>
<dbReference type="PANTHER" id="PTHR21143:SF133">
    <property type="entry name" value="GUSTATORY AND PHEROMONE RECEPTOR 32A-RELATED"/>
    <property type="match status" value="1"/>
</dbReference>
<keyword evidence="7 8" id="KW-0807">Transducer</keyword>
<proteinExistence type="inferred from homology"/>
<dbReference type="AlphaFoldDB" id="A0A6J0CB15"/>
<feature type="transmembrane region" description="Helical" evidence="8">
    <location>
        <begin position="82"/>
        <end position="101"/>
    </location>
</feature>
<evidence type="ECO:0000256" key="8">
    <source>
        <dbReference type="RuleBase" id="RU363108"/>
    </source>
</evidence>
<feature type="transmembrane region" description="Helical" evidence="8">
    <location>
        <begin position="135"/>
        <end position="159"/>
    </location>
</feature>
<comment type="similarity">
    <text evidence="8">Belongs to the insect chemoreceptor superfamily. Gustatory receptor (GR) family.</text>
</comment>
<gene>
    <name evidence="10" type="primary">LOC107227825</name>
</gene>
<keyword evidence="9" id="KW-1185">Reference proteome</keyword>
<comment type="function">
    <text evidence="8">Gustatory receptor which mediates acceptance or avoidance behavior, depending on its substrates.</text>
</comment>
<organism evidence="10">
    <name type="scientific">Neodiprion lecontei</name>
    <name type="common">Redheaded pine sawfly</name>
    <dbReference type="NCBI Taxonomy" id="441921"/>
    <lineage>
        <taxon>Eukaryota</taxon>
        <taxon>Metazoa</taxon>
        <taxon>Ecdysozoa</taxon>
        <taxon>Arthropoda</taxon>
        <taxon>Hexapoda</taxon>
        <taxon>Insecta</taxon>
        <taxon>Pterygota</taxon>
        <taxon>Neoptera</taxon>
        <taxon>Endopterygota</taxon>
        <taxon>Hymenoptera</taxon>
        <taxon>Tenthredinoidea</taxon>
        <taxon>Diprionidae</taxon>
        <taxon>Diprioninae</taxon>
        <taxon>Neodiprion</taxon>
    </lineage>
</organism>
<accession>A0A6J0CB15</accession>
<evidence type="ECO:0000256" key="5">
    <source>
        <dbReference type="ARBA" id="ARBA00023136"/>
    </source>
</evidence>
<feature type="transmembrane region" description="Helical" evidence="8">
    <location>
        <begin position="171"/>
        <end position="193"/>
    </location>
</feature>
<dbReference type="GO" id="GO:0008049">
    <property type="term" value="P:male courtship behavior"/>
    <property type="evidence" value="ECO:0007669"/>
    <property type="project" value="TreeGrafter"/>
</dbReference>
<feature type="transmembrane region" description="Helical" evidence="8">
    <location>
        <begin position="44"/>
        <end position="62"/>
    </location>
</feature>
<dbReference type="GO" id="GO:0005886">
    <property type="term" value="C:plasma membrane"/>
    <property type="evidence" value="ECO:0007669"/>
    <property type="project" value="UniProtKB-SubCell"/>
</dbReference>
<dbReference type="GO" id="GO:0030425">
    <property type="term" value="C:dendrite"/>
    <property type="evidence" value="ECO:0007669"/>
    <property type="project" value="TreeGrafter"/>
</dbReference>
<evidence type="ECO:0000256" key="7">
    <source>
        <dbReference type="ARBA" id="ARBA00023224"/>
    </source>
</evidence>
<keyword evidence="5 8" id="KW-0472">Membrane</keyword>
<dbReference type="InterPro" id="IPR013604">
    <property type="entry name" value="7TM_chemorcpt"/>
</dbReference>
<dbReference type="GO" id="GO:0043025">
    <property type="term" value="C:neuronal cell body"/>
    <property type="evidence" value="ECO:0007669"/>
    <property type="project" value="TreeGrafter"/>
</dbReference>
<dbReference type="GO" id="GO:0050909">
    <property type="term" value="P:sensory perception of taste"/>
    <property type="evidence" value="ECO:0007669"/>
    <property type="project" value="InterPro"/>
</dbReference>
<dbReference type="KEGG" id="nlo:107227825"/>
<dbReference type="OrthoDB" id="7664205at2759"/>
<evidence type="ECO:0000256" key="2">
    <source>
        <dbReference type="ARBA" id="ARBA00022475"/>
    </source>
</evidence>
<feature type="transmembrane region" description="Helical" evidence="8">
    <location>
        <begin position="245"/>
        <end position="265"/>
    </location>
</feature>
<dbReference type="PANTHER" id="PTHR21143">
    <property type="entry name" value="INVERTEBRATE GUSTATORY RECEPTOR"/>
    <property type="match status" value="1"/>
</dbReference>
<evidence type="ECO:0000256" key="1">
    <source>
        <dbReference type="ARBA" id="ARBA00004651"/>
    </source>
</evidence>
<evidence type="ECO:0000256" key="3">
    <source>
        <dbReference type="ARBA" id="ARBA00022692"/>
    </source>
</evidence>
<dbReference type="GO" id="GO:0030424">
    <property type="term" value="C:axon"/>
    <property type="evidence" value="ECO:0007669"/>
    <property type="project" value="TreeGrafter"/>
</dbReference>
<protein>
    <recommendedName>
        <fullName evidence="8">Gustatory receptor</fullName>
    </recommendedName>
</protein>
<dbReference type="Pfam" id="PF08395">
    <property type="entry name" value="7tm_7"/>
    <property type="match status" value="2"/>
</dbReference>
<name>A0A6J0CB15_NEOLC</name>
<keyword evidence="6 8" id="KW-0675">Receptor</keyword>
<reference evidence="10" key="1">
    <citation type="submission" date="2025-08" db="UniProtKB">
        <authorList>
            <consortium name="RefSeq"/>
        </authorList>
    </citation>
    <scope>IDENTIFICATION</scope>
    <source>
        <tissue evidence="10">Thorax and Abdomen</tissue>
    </source>
</reference>
<dbReference type="InParanoid" id="A0A6J0CB15"/>
<dbReference type="FunCoup" id="A0A6J0CB15">
    <property type="interactions" value="19"/>
</dbReference>
<feature type="transmembrane region" description="Helical" evidence="8">
    <location>
        <begin position="280"/>
        <end position="300"/>
    </location>
</feature>
<comment type="subcellular location">
    <subcellularLocation>
        <location evidence="1 8">Cell membrane</location>
        <topology evidence="1 8">Multi-pass membrane protein</topology>
    </subcellularLocation>
</comment>
<sequence length="433" mass="49786">MTEDIDVVFKEPKTFKQTLKALNFFCWLMGTGACEIGGWKKCSILIRVLHFTVCSVIIAYGITDFFSFGNVFRSEMYKIMYYMNKAVIYVTSYYYVLLGVIHKKSWEKFIERIDHLDRKIRRETSFDDRSIKLRLGLALGFTILMGPVSAVSHVLYYKLTDPSQIYTSDLLVYYTVAQSLITNFWFDIVVCTIHQRFKIVNRLIKQIGDSYAAPWIVLKIQRLRELHHEICGLVSIVNKVHGMHLLLSSANSFMMVLATLFRIYIGVVELKFQFIMINNVLWIVYATQFALNCFACTLTCREAISTGILIHEVGLKNNQLTNKRLYNNTGVHNNRRSLSYQPEAKTYEGSCVQNEIAHFSSQLQQNSVSFSACHFFELNNALLQGFVGVITTYLIILIQFYVPDRKTTNFGPTTTPSTTTEQFDIYNSTSADS</sequence>
<dbReference type="GeneID" id="107227825"/>
<dbReference type="RefSeq" id="XP_015524571.1">
    <property type="nucleotide sequence ID" value="XM_015669085.2"/>
</dbReference>
<dbReference type="GO" id="GO:0007635">
    <property type="term" value="P:chemosensory behavior"/>
    <property type="evidence" value="ECO:0007669"/>
    <property type="project" value="TreeGrafter"/>
</dbReference>
<evidence type="ECO:0000256" key="6">
    <source>
        <dbReference type="ARBA" id="ARBA00023170"/>
    </source>
</evidence>
<dbReference type="GO" id="GO:0007165">
    <property type="term" value="P:signal transduction"/>
    <property type="evidence" value="ECO:0007669"/>
    <property type="project" value="UniProtKB-KW"/>
</dbReference>
<keyword evidence="2 8" id="KW-1003">Cell membrane</keyword>
<evidence type="ECO:0000313" key="10">
    <source>
        <dbReference type="RefSeq" id="XP_015524571.1"/>
    </source>
</evidence>
<evidence type="ECO:0000256" key="4">
    <source>
        <dbReference type="ARBA" id="ARBA00022989"/>
    </source>
</evidence>